<gene>
    <name evidence="2" type="ORF">OJ996_01610</name>
</gene>
<proteinExistence type="predicted"/>
<keyword evidence="3" id="KW-1185">Reference proteome</keyword>
<organism evidence="2 3">
    <name type="scientific">Luteolibacter rhizosphaerae</name>
    <dbReference type="NCBI Taxonomy" id="2989719"/>
    <lineage>
        <taxon>Bacteria</taxon>
        <taxon>Pseudomonadati</taxon>
        <taxon>Verrucomicrobiota</taxon>
        <taxon>Verrucomicrobiia</taxon>
        <taxon>Verrucomicrobiales</taxon>
        <taxon>Verrucomicrobiaceae</taxon>
        <taxon>Luteolibacter</taxon>
    </lineage>
</organism>
<accession>A0ABT3FXD4</accession>
<reference evidence="2" key="1">
    <citation type="submission" date="2022-10" db="EMBL/GenBank/DDBJ databases">
        <title>Luteolibacter sp. GHJ8, whole genome shotgun sequencing project.</title>
        <authorList>
            <person name="Zhao G."/>
            <person name="Shen L."/>
        </authorList>
    </citation>
    <scope>NUCLEOTIDE SEQUENCE</scope>
    <source>
        <strain evidence="2">GHJ8</strain>
    </source>
</reference>
<evidence type="ECO:0000256" key="1">
    <source>
        <dbReference type="SAM" id="MobiDB-lite"/>
    </source>
</evidence>
<evidence type="ECO:0000313" key="3">
    <source>
        <dbReference type="Proteomes" id="UP001165653"/>
    </source>
</evidence>
<name>A0ABT3FXD4_9BACT</name>
<feature type="compositionally biased region" description="Polar residues" evidence="1">
    <location>
        <begin position="17"/>
        <end position="36"/>
    </location>
</feature>
<dbReference type="Proteomes" id="UP001165653">
    <property type="component" value="Unassembled WGS sequence"/>
</dbReference>
<feature type="compositionally biased region" description="Polar residues" evidence="1">
    <location>
        <begin position="63"/>
        <end position="79"/>
    </location>
</feature>
<sequence length="93" mass="10195">MPALNMERPAFLYLTLTQQSSRRSNRQAFRETSSSVPPKRPLSGEIDTAVDVKRCTPPKPAHSGTNSDGTQSPTTQSSRAILLWPDDIALISL</sequence>
<dbReference type="EMBL" id="JAPDDR010000001">
    <property type="protein sequence ID" value="MCW1912250.1"/>
    <property type="molecule type" value="Genomic_DNA"/>
</dbReference>
<feature type="region of interest" description="Disordered" evidence="1">
    <location>
        <begin position="17"/>
        <end position="79"/>
    </location>
</feature>
<evidence type="ECO:0000313" key="2">
    <source>
        <dbReference type="EMBL" id="MCW1912250.1"/>
    </source>
</evidence>
<protein>
    <submittedName>
        <fullName evidence="2">Uncharacterized protein</fullName>
    </submittedName>
</protein>
<comment type="caution">
    <text evidence="2">The sequence shown here is derived from an EMBL/GenBank/DDBJ whole genome shotgun (WGS) entry which is preliminary data.</text>
</comment>